<feature type="transmembrane region" description="Helical" evidence="1">
    <location>
        <begin position="95"/>
        <end position="116"/>
    </location>
</feature>
<keyword evidence="1" id="KW-0812">Transmembrane</keyword>
<sequence>MIFFFGTRSSKIKERRLKRTTCSYCQSQDSFTVNTYGTYFHLFWIPLFPLFKKHIAECNHCKKSFSFAEFTPQMLKSLEVENNINPAKRPIWQGCGCLILTVFFLIVFSISLYGVYTRSGDSSNVIKVDPRKELLDADFKKMTQLLQRGKDSISISLKTCVDYNIVSGLETENISYFTRQNEDKLLVLLKIKDIKKVKAEFRKDILDIVEDCIFQLDKNKIFNELYIGVEGKWNTVLIRTPTQEDISGRFADKYKLLSFYGNDSLKQSKTKQPDTLKIE</sequence>
<dbReference type="Proteomes" id="UP000540519">
    <property type="component" value="Unassembled WGS sequence"/>
</dbReference>
<dbReference type="RefSeq" id="WP_155600662.1">
    <property type="nucleotide sequence ID" value="NZ_RCNR01000037.1"/>
</dbReference>
<organism evidence="2 3">
    <name type="scientific">Zobellia amurskyensis</name>
    <dbReference type="NCBI Taxonomy" id="248905"/>
    <lineage>
        <taxon>Bacteria</taxon>
        <taxon>Pseudomonadati</taxon>
        <taxon>Bacteroidota</taxon>
        <taxon>Flavobacteriia</taxon>
        <taxon>Flavobacteriales</taxon>
        <taxon>Flavobacteriaceae</taxon>
        <taxon>Zobellia</taxon>
    </lineage>
</organism>
<gene>
    <name evidence="2" type="ORF">D9O36_16000</name>
</gene>
<comment type="caution">
    <text evidence="2">The sequence shown here is derived from an EMBL/GenBank/DDBJ whole genome shotgun (WGS) entry which is preliminary data.</text>
</comment>
<evidence type="ECO:0000313" key="2">
    <source>
        <dbReference type="EMBL" id="MUH37355.1"/>
    </source>
</evidence>
<keyword evidence="1" id="KW-0472">Membrane</keyword>
<reference evidence="2 3" key="1">
    <citation type="journal article" date="2019" name="Mar. Drugs">
        <title>Comparative Genomics and CAZyme Genome Repertoires of Marine Zobellia amurskyensis KMM 3526(T) and Zobellia laminariae KMM 3676(T).</title>
        <authorList>
            <person name="Chernysheva N."/>
            <person name="Bystritskaya E."/>
            <person name="Stenkova A."/>
            <person name="Golovkin I."/>
            <person name="Nedashkovskaya O."/>
            <person name="Isaeva M."/>
        </authorList>
    </citation>
    <scope>NUCLEOTIDE SEQUENCE [LARGE SCALE GENOMIC DNA]</scope>
    <source>
        <strain evidence="2 3">KMM 3526</strain>
    </source>
</reference>
<evidence type="ECO:0000256" key="1">
    <source>
        <dbReference type="SAM" id="Phobius"/>
    </source>
</evidence>
<dbReference type="OrthoDB" id="766141at2"/>
<name>A0A7X3D367_9FLAO</name>
<dbReference type="EMBL" id="RCNR01000037">
    <property type="protein sequence ID" value="MUH37355.1"/>
    <property type="molecule type" value="Genomic_DNA"/>
</dbReference>
<proteinExistence type="predicted"/>
<keyword evidence="3" id="KW-1185">Reference proteome</keyword>
<evidence type="ECO:0000313" key="3">
    <source>
        <dbReference type="Proteomes" id="UP000540519"/>
    </source>
</evidence>
<accession>A0A7X3D367</accession>
<keyword evidence="1" id="KW-1133">Transmembrane helix</keyword>
<dbReference type="AlphaFoldDB" id="A0A7X3D367"/>
<protein>
    <submittedName>
        <fullName evidence="2">Zinc-ribbon domain-containing protein</fullName>
    </submittedName>
</protein>